<evidence type="ECO:0000313" key="2">
    <source>
        <dbReference type="EMBL" id="KAK6760847.1"/>
    </source>
</evidence>
<organism evidence="2 3">
    <name type="scientific">Necator americanus</name>
    <name type="common">Human hookworm</name>
    <dbReference type="NCBI Taxonomy" id="51031"/>
    <lineage>
        <taxon>Eukaryota</taxon>
        <taxon>Metazoa</taxon>
        <taxon>Ecdysozoa</taxon>
        <taxon>Nematoda</taxon>
        <taxon>Chromadorea</taxon>
        <taxon>Rhabditida</taxon>
        <taxon>Rhabditina</taxon>
        <taxon>Rhabditomorpha</taxon>
        <taxon>Strongyloidea</taxon>
        <taxon>Ancylostomatidae</taxon>
        <taxon>Bunostominae</taxon>
        <taxon>Necator</taxon>
    </lineage>
</organism>
<dbReference type="Pfam" id="PF01359">
    <property type="entry name" value="Transposase_1"/>
    <property type="match status" value="1"/>
</dbReference>
<dbReference type="InterPro" id="IPR052709">
    <property type="entry name" value="Transposase-MT_Hybrid"/>
</dbReference>
<comment type="caution">
    <text evidence="2">The sequence shown here is derived from an EMBL/GenBank/DDBJ whole genome shotgun (WGS) entry which is preliminary data.</text>
</comment>
<proteinExistence type="predicted"/>
<gene>
    <name evidence="2" type="primary">Necator_chrX.g22221</name>
    <name evidence="2" type="ORF">RB195_022060</name>
</gene>
<dbReference type="InterPro" id="IPR001888">
    <property type="entry name" value="Transposase_1"/>
</dbReference>
<reference evidence="2 3" key="1">
    <citation type="submission" date="2023-08" db="EMBL/GenBank/DDBJ databases">
        <title>A Necator americanus chromosomal reference genome.</title>
        <authorList>
            <person name="Ilik V."/>
            <person name="Petrzelkova K.J."/>
            <person name="Pardy F."/>
            <person name="Fuh T."/>
            <person name="Niatou-Singa F.S."/>
            <person name="Gouil Q."/>
            <person name="Baker L."/>
            <person name="Ritchie M.E."/>
            <person name="Jex A.R."/>
            <person name="Gazzola D."/>
            <person name="Li H."/>
            <person name="Toshio Fujiwara R."/>
            <person name="Zhan B."/>
            <person name="Aroian R.V."/>
            <person name="Pafco B."/>
            <person name="Schwarz E.M."/>
        </authorList>
    </citation>
    <scope>NUCLEOTIDE SEQUENCE [LARGE SCALE GENOMIC DNA]</scope>
    <source>
        <strain evidence="2 3">Aroian</strain>
        <tissue evidence="2">Whole animal</tissue>
    </source>
</reference>
<dbReference type="EMBL" id="JAVFWL010000006">
    <property type="protein sequence ID" value="KAK6760847.1"/>
    <property type="molecule type" value="Genomic_DNA"/>
</dbReference>
<keyword evidence="3" id="KW-1185">Reference proteome</keyword>
<dbReference type="PANTHER" id="PTHR46060">
    <property type="entry name" value="MARINER MOS1 TRANSPOSASE-LIKE PROTEIN"/>
    <property type="match status" value="1"/>
</dbReference>
<sequence length="262" mass="30295">MSLEDKEGRGLPCEVDELLLKAIIEDDPLKTTREVAQKLDVDHPIVVRRLGNWKGEEVEQIGSTLLLRNKNHPFLDREETILYDNRKRLDQWMDKDEAPKHLSMPKIHPKKTMEDQVRRHRTDRDKTTTPTSYISSTVYDTGEELFLGTSDRRGDSGAGVLVSTSMREIIDYFKQLTTLVEHLRMRRGVLTTALTIFAGSSPSSSHEEEEVEAENMIHYKSSKFLSLVSNVKPLTPKIRRSFWDVLFWDTVYGFLSLSKHHR</sequence>
<evidence type="ECO:0000256" key="1">
    <source>
        <dbReference type="SAM" id="MobiDB-lite"/>
    </source>
</evidence>
<feature type="region of interest" description="Disordered" evidence="1">
    <location>
        <begin position="111"/>
        <end position="134"/>
    </location>
</feature>
<evidence type="ECO:0000313" key="3">
    <source>
        <dbReference type="Proteomes" id="UP001303046"/>
    </source>
</evidence>
<protein>
    <submittedName>
        <fullName evidence="2">Uncharacterized protein</fullName>
    </submittedName>
</protein>
<name>A0ABR1EDS5_NECAM</name>
<dbReference type="PANTHER" id="PTHR46060:SF2">
    <property type="entry name" value="HISTONE-LYSINE N-METHYLTRANSFERASE SETMAR"/>
    <property type="match status" value="1"/>
</dbReference>
<feature type="compositionally biased region" description="Basic and acidic residues" evidence="1">
    <location>
        <begin position="111"/>
        <end position="127"/>
    </location>
</feature>
<dbReference type="Proteomes" id="UP001303046">
    <property type="component" value="Unassembled WGS sequence"/>
</dbReference>
<accession>A0ABR1EDS5</accession>